<reference evidence="1 2" key="2">
    <citation type="submission" date="2015-05" db="EMBL/GenBank/DDBJ databases">
        <title>Lifestyle Evolution in Cyanobacterial Symbionts of Sponges.</title>
        <authorList>
            <person name="Burgsdorf I."/>
            <person name="Slaby B.M."/>
            <person name="Handley K.M."/>
            <person name="Haber M."/>
            <person name="Blom J."/>
            <person name="Marshall C.W."/>
            <person name="Gilbert J.A."/>
            <person name="Hentschel U."/>
            <person name="Steindler L."/>
        </authorList>
    </citation>
    <scope>NUCLEOTIDE SEQUENCE [LARGE SCALE GENOMIC DNA]</scope>
    <source>
        <strain evidence="1">15L</strain>
    </source>
</reference>
<comment type="caution">
    <text evidence="1">The sequence shown here is derived from an EMBL/GenBank/DDBJ whole genome shotgun (WGS) entry which is preliminary data.</text>
</comment>
<dbReference type="PATRIC" id="fig|1608419.3.peg.62"/>
<dbReference type="Proteomes" id="UP000035037">
    <property type="component" value="Unassembled WGS sequence"/>
</dbReference>
<name>A0A0G8AVA1_9SYNE</name>
<evidence type="ECO:0000313" key="2">
    <source>
        <dbReference type="Proteomes" id="UP000035037"/>
    </source>
</evidence>
<reference evidence="1 2" key="1">
    <citation type="submission" date="2015-02" db="EMBL/GenBank/DDBJ databases">
        <authorList>
            <person name="Slaby B."/>
            <person name="Hentschel U."/>
        </authorList>
    </citation>
    <scope>NUCLEOTIDE SEQUENCE [LARGE SCALE GENOMIC DNA]</scope>
    <source>
        <strain evidence="1">15L</strain>
    </source>
</reference>
<sequence>MPKGKGFIEFAVFEEGYERLKRATGGFREVTPETVGAAVYDTPIALVVLRCMIGFTPPKWAYYVSRQTGISVTQNAARAIDR</sequence>
<dbReference type="EMBL" id="JYFQ01000106">
    <property type="protein sequence ID" value="KKZ12572.1"/>
    <property type="molecule type" value="Genomic_DNA"/>
</dbReference>
<organism evidence="1 2">
    <name type="scientific">Candidatus Synechococcus spongiarum 15L</name>
    <dbReference type="NCBI Taxonomy" id="1608419"/>
    <lineage>
        <taxon>Bacteria</taxon>
        <taxon>Bacillati</taxon>
        <taxon>Cyanobacteriota</taxon>
        <taxon>Cyanophyceae</taxon>
        <taxon>Synechococcales</taxon>
        <taxon>Synechococcaceae</taxon>
        <taxon>Synechococcus</taxon>
    </lineage>
</organism>
<protein>
    <submittedName>
        <fullName evidence="1">Uncharacterized protein</fullName>
    </submittedName>
</protein>
<evidence type="ECO:0000313" key="1">
    <source>
        <dbReference type="EMBL" id="KKZ12572.1"/>
    </source>
</evidence>
<feature type="non-terminal residue" evidence="1">
    <location>
        <position position="82"/>
    </location>
</feature>
<accession>A0A0G8AVA1</accession>
<dbReference type="AlphaFoldDB" id="A0A0G8AVA1"/>
<gene>
    <name evidence="1" type="ORF">TQ37_05300</name>
</gene>
<proteinExistence type="predicted"/>